<dbReference type="AlphaFoldDB" id="A0A4R1L659"/>
<dbReference type="Gene3D" id="3.40.630.10">
    <property type="entry name" value="Zn peptidases"/>
    <property type="match status" value="1"/>
</dbReference>
<keyword evidence="4" id="KW-0378">Hydrolase</keyword>
<dbReference type="EMBL" id="SMGK01000002">
    <property type="protein sequence ID" value="TCK73646.1"/>
    <property type="molecule type" value="Genomic_DNA"/>
</dbReference>
<proteinExistence type="predicted"/>
<evidence type="ECO:0000313" key="4">
    <source>
        <dbReference type="EMBL" id="TCK73646.1"/>
    </source>
</evidence>
<keyword evidence="4" id="KW-0121">Carboxypeptidase</keyword>
<name>A0A4R1L659_9BACT</name>
<organism evidence="4 5">
    <name type="scientific">Acidipila rosea</name>
    <dbReference type="NCBI Taxonomy" id="768535"/>
    <lineage>
        <taxon>Bacteria</taxon>
        <taxon>Pseudomonadati</taxon>
        <taxon>Acidobacteriota</taxon>
        <taxon>Terriglobia</taxon>
        <taxon>Terriglobales</taxon>
        <taxon>Acidobacteriaceae</taxon>
        <taxon>Acidipila</taxon>
    </lineage>
</organism>
<dbReference type="SUPFAM" id="SSF53187">
    <property type="entry name" value="Zn-dependent exopeptidases"/>
    <property type="match status" value="1"/>
</dbReference>
<feature type="signal peptide" evidence="2">
    <location>
        <begin position="1"/>
        <end position="28"/>
    </location>
</feature>
<dbReference type="GO" id="GO:0006508">
    <property type="term" value="P:proteolysis"/>
    <property type="evidence" value="ECO:0007669"/>
    <property type="project" value="InterPro"/>
</dbReference>
<feature type="domain" description="Peptidase M14" evidence="3">
    <location>
        <begin position="105"/>
        <end position="235"/>
    </location>
</feature>
<keyword evidence="5" id="KW-1185">Reference proteome</keyword>
<dbReference type="GO" id="GO:0004181">
    <property type="term" value="F:metallocarboxypeptidase activity"/>
    <property type="evidence" value="ECO:0007669"/>
    <property type="project" value="InterPro"/>
</dbReference>
<dbReference type="RefSeq" id="WP_131993491.1">
    <property type="nucleotide sequence ID" value="NZ_SMGK01000002.1"/>
</dbReference>
<protein>
    <submittedName>
        <fullName evidence="4">Zinc carboxypeptidase</fullName>
    </submittedName>
</protein>
<sequence>MPPVALRRLLPLSFLAALAIFPLSRAHAADTKPPSPLVDDQYARDPRQPIDEQYTAHIREYTTLPTLNSPLTDYLPASKTVPTPAKVLGDVSGAPNMLPYAEDVYRYMRMLAAASPRVRVMTIGHTEEGREMIAVAVADESLIKGMQDNDARLAKLADPRTIKMDDAAASQLIDASTPVYYITGTIHSPETGAPTALMELAYRLAVDDSPYIKYIRSHVITLITPVVEVDGRDRMVDIYKWHRAHLDQNYPRLIYWGHYVAHDNNRDAMGMTLNLTRNVLNTYLGYHAQVLHDLHESVPFLYDNTVGDEPYNAWVDPILTNEWQMLGWSNVGEMAKLGMPGVFTHGDFDTWSPGYLMFLAAMHNGISRLYETFGNGGADTVERILTPDEYSRTWYRQNPPLPKVLWSQRDNNNYEQTGVLTTLYYFAQNNKTFLRNYYLKSKRSIEKPLNAGPAAYVLSADTPSRDRQAQLLDVLALQHVEVNQLTAPVTVTLPVRKSADGKQEAAQQKTFPTGSYVVRMDQPYSRIADALLDKQYWAPDDPQKTPYDDTGWTMGSLFGVDTTRITDTSILKASMTPVTPAAAAAKSSIVGSGSVYLIDNNADPSLVTLRYRLRQLGIAASEAPFTAADHSFHAGSFIITQATASELDATLTALHLTAYATASTPSVPSHPVTAPRIAMVHTWLYTQTEGWWRQALDKLGVPYDYISTQTVAASPDLHAKYDVLLMAPVGQANTQQIVDGLPMWGNPLPWKKTDLTPNLGRIDSTDDMRPGLGYSGVANLGKFVEDGGLLITAEDTARMAIDLGLAPGVSVNPLGGVKVVGSVLATVVNDTASPVAYGYTTAPEVYSERGLSFNVSNLAGPGAYRRFAPSDHRTTGRGSADDPDAPQGRPPVQADTQPKPKPWQPAPLNVEQTRNNPYVIPAALRPDVVLRYADADHLLISGLLDNGQSLAQHATVVTAHLGKGSVLLFANNPIYRGETIGSYSLLLNAVLNHDQLAKSGKP</sequence>
<feature type="region of interest" description="Disordered" evidence="1">
    <location>
        <begin position="864"/>
        <end position="914"/>
    </location>
</feature>
<dbReference type="Pfam" id="PF00246">
    <property type="entry name" value="Peptidase_M14"/>
    <property type="match status" value="1"/>
</dbReference>
<evidence type="ECO:0000256" key="1">
    <source>
        <dbReference type="SAM" id="MobiDB-lite"/>
    </source>
</evidence>
<comment type="caution">
    <text evidence="4">The sequence shown here is derived from an EMBL/GenBank/DDBJ whole genome shotgun (WGS) entry which is preliminary data.</text>
</comment>
<keyword evidence="4" id="KW-0645">Protease</keyword>
<feature type="chain" id="PRO_5020996199" evidence="2">
    <location>
        <begin position="29"/>
        <end position="1002"/>
    </location>
</feature>
<reference evidence="4 5" key="1">
    <citation type="submission" date="2019-03" db="EMBL/GenBank/DDBJ databases">
        <title>Genomic Encyclopedia of Type Strains, Phase IV (KMG-IV): sequencing the most valuable type-strain genomes for metagenomic binning, comparative biology and taxonomic classification.</title>
        <authorList>
            <person name="Goeker M."/>
        </authorList>
    </citation>
    <scope>NUCLEOTIDE SEQUENCE [LARGE SCALE GENOMIC DNA]</scope>
    <source>
        <strain evidence="4 5">DSM 103428</strain>
    </source>
</reference>
<keyword evidence="2" id="KW-0732">Signal</keyword>
<dbReference type="OrthoDB" id="9758209at2"/>
<dbReference type="Proteomes" id="UP000295210">
    <property type="component" value="Unassembled WGS sequence"/>
</dbReference>
<dbReference type="InterPro" id="IPR000834">
    <property type="entry name" value="Peptidase_M14"/>
</dbReference>
<dbReference type="GO" id="GO:0008270">
    <property type="term" value="F:zinc ion binding"/>
    <property type="evidence" value="ECO:0007669"/>
    <property type="project" value="InterPro"/>
</dbReference>
<evidence type="ECO:0000259" key="3">
    <source>
        <dbReference type="Pfam" id="PF00246"/>
    </source>
</evidence>
<evidence type="ECO:0000313" key="5">
    <source>
        <dbReference type="Proteomes" id="UP000295210"/>
    </source>
</evidence>
<accession>A0A4R1L659</accession>
<evidence type="ECO:0000256" key="2">
    <source>
        <dbReference type="SAM" id="SignalP"/>
    </source>
</evidence>
<gene>
    <name evidence="4" type="ORF">C7378_1259</name>
</gene>